<dbReference type="OMA" id="RLMANIN"/>
<name>B6HAR7_PENRW</name>
<protein>
    <submittedName>
        <fullName evidence="1">Uncharacterized protein</fullName>
    </submittedName>
</protein>
<keyword evidence="2" id="KW-1185">Reference proteome</keyword>
<proteinExistence type="predicted"/>
<accession>B6HAR7</accession>
<evidence type="ECO:0000313" key="1">
    <source>
        <dbReference type="EMBL" id="CAP94046.1"/>
    </source>
</evidence>
<organism evidence="1 2">
    <name type="scientific">Penicillium rubens (strain ATCC 28089 / DSM 1075 / NRRL 1951 / Wisconsin 54-1255)</name>
    <name type="common">Penicillium chrysogenum</name>
    <dbReference type="NCBI Taxonomy" id="500485"/>
    <lineage>
        <taxon>Eukaryota</taxon>
        <taxon>Fungi</taxon>
        <taxon>Dikarya</taxon>
        <taxon>Ascomycota</taxon>
        <taxon>Pezizomycotina</taxon>
        <taxon>Eurotiomycetes</taxon>
        <taxon>Eurotiomycetidae</taxon>
        <taxon>Eurotiales</taxon>
        <taxon>Aspergillaceae</taxon>
        <taxon>Penicillium</taxon>
        <taxon>Penicillium chrysogenum species complex</taxon>
    </lineage>
</organism>
<dbReference type="OrthoDB" id="4356012at2759"/>
<sequence>MSWLKKGGIKAKSSLLTDYHPFFFPKCFYFASPGAGIVAPESGRLTVIPSAETQGPRKINSQDEGQIYENSWLSQASVCIHSYAFSSPIILTAAWALGPPVMLGYLISPAFLLGTRERTFHSLLGEKDTKVTSSSRFPQNRELGIEILLTEAVYVLRRFGGKVDCSATGLDLSIALLCLAATSFARLDSPGVNIPSGPAHQQGESLSRIHMNATVPWLRNLQDRARFDKERLMANINSANTDQTIPQHSVKSSPALSRLTWCAILLGAPPSLNFGWFPMLLSAVCLSSPAYIMKAQSRDSLGRMRGLQFLGVTLSIPTSESKKSHPNFTGIIQLGTSPAPPTDHRGLSDRVNYVPDPRFRRSTGPMRCHPERVTVGAQDVSPNTGCSAFRVMSSVPYSLRALELATIVMLRVRWP</sequence>
<dbReference type="Proteomes" id="UP000000724">
    <property type="component" value="Contig Pc00c16"/>
</dbReference>
<dbReference type="EMBL" id="AM920431">
    <property type="protein sequence ID" value="CAP94046.1"/>
    <property type="molecule type" value="Genomic_DNA"/>
</dbReference>
<dbReference type="VEuPathDB" id="FungiDB:PCH_Pc16g13760"/>
<evidence type="ECO:0000313" key="2">
    <source>
        <dbReference type="Proteomes" id="UP000000724"/>
    </source>
</evidence>
<reference evidence="1 2" key="1">
    <citation type="journal article" date="2008" name="Nat. Biotechnol.">
        <title>Genome sequencing and analysis of the filamentous fungus Penicillium chrysogenum.</title>
        <authorList>
            <person name="van den Berg M.A."/>
            <person name="Albang R."/>
            <person name="Albermann K."/>
            <person name="Badger J.H."/>
            <person name="Daran J.-M."/>
            <person name="Driessen A.J.M."/>
            <person name="Garcia-Estrada C."/>
            <person name="Fedorova N.D."/>
            <person name="Harris D.M."/>
            <person name="Heijne W.H.M."/>
            <person name="Joardar V.S."/>
            <person name="Kiel J.A.K.W."/>
            <person name="Kovalchuk A."/>
            <person name="Martin J.F."/>
            <person name="Nierman W.C."/>
            <person name="Nijland J.G."/>
            <person name="Pronk J.T."/>
            <person name="Roubos J.A."/>
            <person name="van der Klei I.J."/>
            <person name="van Peij N.N.M.E."/>
            <person name="Veenhuis M."/>
            <person name="von Doehren H."/>
            <person name="Wagner C."/>
            <person name="Wortman J.R."/>
            <person name="Bovenberg R.A.L."/>
        </authorList>
    </citation>
    <scope>NUCLEOTIDE SEQUENCE [LARGE SCALE GENOMIC DNA]</scope>
    <source>
        <strain evidence="2">ATCC 28089 / DSM 1075 / NRRL 1951 / Wisconsin 54-1255</strain>
    </source>
</reference>
<dbReference type="HOGENOM" id="CLU_662397_0_0_1"/>
<dbReference type="AlphaFoldDB" id="B6HAR7"/>
<gene>
    <name evidence="1" type="ORF">Pc16g13760</name>
    <name evidence="1" type="ORF">PCH_Pc16g13760</name>
</gene>